<keyword evidence="1" id="KW-0812">Transmembrane</keyword>
<feature type="transmembrane region" description="Helical" evidence="1">
    <location>
        <begin position="21"/>
        <end position="44"/>
    </location>
</feature>
<proteinExistence type="predicted"/>
<evidence type="ECO:0000313" key="2">
    <source>
        <dbReference type="EMBL" id="REC56373.1"/>
    </source>
</evidence>
<sequence length="255" mass="27738">MKYNNTKDPIEMRKQAIAKQKGSMSSLLGILIGHTMILLGGILIARSMFGFLEQEMTNSNEPPLAIFSMVAGLPLIIFGFFVHTGASRRFTGKLLSSPGIGSGPVLFIGFAIGAWWGALSLPVLGLLWLIPSFLSLIAGLLLLASILVRRRRSVRYDVLTRMIKEGKIAAALITDIPEIDPGSGGLIGTITVKFTDIAGVDRWVQKTGQWKRLDLPKTGDAATVLYDPQYPENNSRIWIGPAGSTTIADFTLWHS</sequence>
<dbReference type="RefSeq" id="WP_115949103.1">
    <property type="nucleotide sequence ID" value="NZ_QNVS01000006.1"/>
</dbReference>
<dbReference type="AlphaFoldDB" id="A0A3D9BS72"/>
<organism evidence="2 3">
    <name type="scientific">Chryseobacterium piscium</name>
    <dbReference type="NCBI Taxonomy" id="333702"/>
    <lineage>
        <taxon>Bacteria</taxon>
        <taxon>Pseudomonadati</taxon>
        <taxon>Bacteroidota</taxon>
        <taxon>Flavobacteriia</taxon>
        <taxon>Flavobacteriales</taxon>
        <taxon>Weeksellaceae</taxon>
        <taxon>Chryseobacterium group</taxon>
        <taxon>Chryseobacterium</taxon>
    </lineage>
</organism>
<comment type="caution">
    <text evidence="2">The sequence shown here is derived from an EMBL/GenBank/DDBJ whole genome shotgun (WGS) entry which is preliminary data.</text>
</comment>
<feature type="transmembrane region" description="Helical" evidence="1">
    <location>
        <begin position="64"/>
        <end position="82"/>
    </location>
</feature>
<keyword evidence="1" id="KW-1133">Transmembrane helix</keyword>
<feature type="transmembrane region" description="Helical" evidence="1">
    <location>
        <begin position="94"/>
        <end position="116"/>
    </location>
</feature>
<keyword evidence="1" id="KW-0472">Membrane</keyword>
<evidence type="ECO:0000313" key="3">
    <source>
        <dbReference type="Proteomes" id="UP000256512"/>
    </source>
</evidence>
<gene>
    <name evidence="2" type="ORF">DRF62_03445</name>
</gene>
<feature type="transmembrane region" description="Helical" evidence="1">
    <location>
        <begin position="128"/>
        <end position="148"/>
    </location>
</feature>
<dbReference type="EMBL" id="QNVS01000006">
    <property type="protein sequence ID" value="REC56373.1"/>
    <property type="molecule type" value="Genomic_DNA"/>
</dbReference>
<keyword evidence="3" id="KW-1185">Reference proteome</keyword>
<reference evidence="2 3" key="1">
    <citation type="journal article" date="2006" name="Int. J. Syst. Evol. Microbiol.">
        <title>Chryseobacterium piscium sp. nov., isolated from fish of the South Atlantic Ocean off South Africa.</title>
        <authorList>
            <person name="de Beer H."/>
            <person name="Hugo C.J."/>
            <person name="Jooste P.J."/>
            <person name="Vancanneyt M."/>
            <person name="Coenye T."/>
            <person name="Vandamme P."/>
        </authorList>
    </citation>
    <scope>NUCLEOTIDE SEQUENCE [LARGE SCALE GENOMIC DNA]</scope>
    <source>
        <strain evidence="2 3">CCUG 51923</strain>
    </source>
</reference>
<evidence type="ECO:0000256" key="1">
    <source>
        <dbReference type="SAM" id="Phobius"/>
    </source>
</evidence>
<dbReference type="Proteomes" id="UP000256512">
    <property type="component" value="Unassembled WGS sequence"/>
</dbReference>
<evidence type="ECO:0008006" key="4">
    <source>
        <dbReference type="Google" id="ProtNLM"/>
    </source>
</evidence>
<name>A0A3D9BS72_9FLAO</name>
<protein>
    <recommendedName>
        <fullName evidence="4">DUF3592 domain-containing protein</fullName>
    </recommendedName>
</protein>
<accession>A0A3D9BS72</accession>